<evidence type="ECO:0000256" key="1">
    <source>
        <dbReference type="ARBA" id="ARBA00023015"/>
    </source>
</evidence>
<dbReference type="SMART" id="SM00421">
    <property type="entry name" value="HTH_LUXR"/>
    <property type="match status" value="1"/>
</dbReference>
<dbReference type="PROSITE" id="PS50043">
    <property type="entry name" value="HTH_LUXR_2"/>
    <property type="match status" value="1"/>
</dbReference>
<keyword evidence="3" id="KW-0804">Transcription</keyword>
<dbReference type="RefSeq" id="WP_081985807.1">
    <property type="nucleotide sequence ID" value="NZ_AP028458.1"/>
</dbReference>
<dbReference type="Proteomes" id="UP000037179">
    <property type="component" value="Unassembled WGS sequence"/>
</dbReference>
<organism evidence="5 6">
    <name type="scientific">Nocardia seriolae</name>
    <dbReference type="NCBI Taxonomy" id="37332"/>
    <lineage>
        <taxon>Bacteria</taxon>
        <taxon>Bacillati</taxon>
        <taxon>Actinomycetota</taxon>
        <taxon>Actinomycetes</taxon>
        <taxon>Mycobacteriales</taxon>
        <taxon>Nocardiaceae</taxon>
        <taxon>Nocardia</taxon>
    </lineage>
</organism>
<reference evidence="6" key="1">
    <citation type="submission" date="2015-07" db="EMBL/GenBank/DDBJ databases">
        <title>Nocardia seriolae U-1 whole genome shotgun sequence.</title>
        <authorList>
            <person name="Imajoh M."/>
            <person name="Fukumoto Y."/>
            <person name="Sukeda M."/>
            <person name="Yamane J."/>
            <person name="Yamasaki K."/>
            <person name="Shimizu M."/>
            <person name="Ohnishi K."/>
            <person name="Oshima S."/>
        </authorList>
    </citation>
    <scope>NUCLEOTIDE SEQUENCE [LARGE SCALE GENOMIC DNA]</scope>
    <source>
        <strain evidence="6">U-1</strain>
    </source>
</reference>
<dbReference type="InterPro" id="IPR036388">
    <property type="entry name" value="WH-like_DNA-bd_sf"/>
</dbReference>
<dbReference type="InterPro" id="IPR011990">
    <property type="entry name" value="TPR-like_helical_dom_sf"/>
</dbReference>
<evidence type="ECO:0000256" key="2">
    <source>
        <dbReference type="ARBA" id="ARBA00023125"/>
    </source>
</evidence>
<dbReference type="Gene3D" id="1.10.10.10">
    <property type="entry name" value="Winged helix-like DNA-binding domain superfamily/Winged helix DNA-binding domain"/>
    <property type="match status" value="1"/>
</dbReference>
<dbReference type="EMBL" id="BBYQ01000028">
    <property type="protein sequence ID" value="GAP28128.1"/>
    <property type="molecule type" value="Genomic_DNA"/>
</dbReference>
<dbReference type="CDD" id="cd06170">
    <property type="entry name" value="LuxR_C_like"/>
    <property type="match status" value="1"/>
</dbReference>
<evidence type="ECO:0000256" key="3">
    <source>
        <dbReference type="ARBA" id="ARBA00023163"/>
    </source>
</evidence>
<comment type="caution">
    <text evidence="5">The sequence shown here is derived from an EMBL/GenBank/DDBJ whole genome shotgun (WGS) entry which is preliminary data.</text>
</comment>
<proteinExistence type="predicted"/>
<keyword evidence="2" id="KW-0238">DNA-binding</keyword>
<protein>
    <recommendedName>
        <fullName evidence="4">HTH luxR-type domain-containing protein</fullName>
    </recommendedName>
</protein>
<dbReference type="InterPro" id="IPR016032">
    <property type="entry name" value="Sig_transdc_resp-reg_C-effctor"/>
</dbReference>
<evidence type="ECO:0000259" key="4">
    <source>
        <dbReference type="PROSITE" id="PS50043"/>
    </source>
</evidence>
<feature type="domain" description="HTH luxR-type" evidence="4">
    <location>
        <begin position="861"/>
        <end position="926"/>
    </location>
</feature>
<dbReference type="InterPro" id="IPR000792">
    <property type="entry name" value="Tscrpt_reg_LuxR_C"/>
</dbReference>
<keyword evidence="6" id="KW-1185">Reference proteome</keyword>
<dbReference type="GO" id="GO:0006355">
    <property type="term" value="P:regulation of DNA-templated transcription"/>
    <property type="evidence" value="ECO:0007669"/>
    <property type="project" value="InterPro"/>
</dbReference>
<dbReference type="SUPFAM" id="SSF48452">
    <property type="entry name" value="TPR-like"/>
    <property type="match status" value="1"/>
</dbReference>
<evidence type="ECO:0000313" key="6">
    <source>
        <dbReference type="Proteomes" id="UP000037179"/>
    </source>
</evidence>
<dbReference type="PANTHER" id="PTHR44688:SF16">
    <property type="entry name" value="DNA-BINDING TRANSCRIPTIONAL ACTIVATOR DEVR_DOSR"/>
    <property type="match status" value="1"/>
</dbReference>
<dbReference type="GO" id="GO:0003677">
    <property type="term" value="F:DNA binding"/>
    <property type="evidence" value="ECO:0007669"/>
    <property type="project" value="UniProtKB-KW"/>
</dbReference>
<evidence type="ECO:0000313" key="5">
    <source>
        <dbReference type="EMBL" id="GAP28128.1"/>
    </source>
</evidence>
<dbReference type="Gene3D" id="1.25.40.10">
    <property type="entry name" value="Tetratricopeptide repeat domain"/>
    <property type="match status" value="1"/>
</dbReference>
<reference evidence="5 6" key="2">
    <citation type="journal article" date="2016" name="Genome Announc.">
        <title>Draft Genome Sequence of Erythromycin- and Oxytetracycline-Sensitive Nocardia seriolae Strain U-1 (NBRC 110359).</title>
        <authorList>
            <person name="Imajoh M."/>
            <person name="Sukeda M."/>
            <person name="Shimizu M."/>
            <person name="Yamane J."/>
            <person name="Ohnishi K."/>
            <person name="Oshima S."/>
        </authorList>
    </citation>
    <scope>NUCLEOTIDE SEQUENCE [LARGE SCALE GENOMIC DNA]</scope>
    <source>
        <strain evidence="5 6">U-1</strain>
    </source>
</reference>
<sequence length="937" mass="100402">MWSGQEVVVEKVGRNATSGRPLRGRTEHLDRIDRSLDTAAASRRCRILLLESPARSGKSRLLHEATRHAEQRGYAVIDGVCDRSRPTSTATPAARLESRINDLLRHSPVLVAVDDLQWVEPQTMALIAGLVSRFAGVPLVWMLTVPSNELVAPHNRLLELIGHDERAEWLPPLGVLPEPVIAEIVGDVLAAEPDTALVSLCGCLDASAGAVVELAEGLAADAAVHIDNGVARLRGYGCADDSVVPAPGEALWVPRRFLRLVSDRLAGLSAVSRQTVQVAAILGRTFSARDLSDMLGCAPADLLGPLSEAMAAGLVADEVEDFRFRRAVLWQAVLATVPAPLVSLLHRQAATMLVDRQGAHTEASAVHLLYCARPDDAAVVGTIARTACRLLTAAPETAAALALRGMQITPRHSSAHLTLAGTAMTGLLRSGRLDRSAEIAEHIMDSADDRPGFAVDRARAGLATVMVLRGETRKALDLVASREISTVDVRQRLSPRIELVRLAVCALSRVEEAEETAETILDGSAHRPADMTMAALSLRASSAWRRGRLDDALCAIDQSAALYARDSGYALSSYPLWQQAWMLMRVQRHAAAEVVIGSVAAIVGAAKSKVLTPVLLSLRGWLRLSKGDLTGAEADAIEALESCSRSRMLLPVPVLHALLALTALRRGELVAAAECVRTLDESLPDDELHPLWSLRCLVSAQVRAASGEPEIALEMLLDAGGADQLLIADPVSAAWCVRLALRTGRAALAGEVLDAAVELSEANPGQACLRTIVAHCRALVEHDAAAAKTVAALYDEPWVAASAAEDTGVLSIDDRDAAISAFGAAMAAYEAMGADWDAARIRGRLRDLGVRRRHWSHMSRPSTGWASLTDTEEKVARLVAAGLTNRKVARELFISPHTVGFHLRQIFRKLQVRSRVELARLAPASIVTSPDIRDRSV</sequence>
<dbReference type="PRINTS" id="PR00038">
    <property type="entry name" value="HTHLUXR"/>
</dbReference>
<name>A0A0B8NDD3_9NOCA</name>
<dbReference type="PANTHER" id="PTHR44688">
    <property type="entry name" value="DNA-BINDING TRANSCRIPTIONAL ACTIVATOR DEVR_DOSR"/>
    <property type="match status" value="1"/>
</dbReference>
<accession>A0A0B8NDD3</accession>
<keyword evidence="1" id="KW-0805">Transcription regulation</keyword>
<dbReference type="Pfam" id="PF00196">
    <property type="entry name" value="GerE"/>
    <property type="match status" value="1"/>
</dbReference>
<dbReference type="GeneID" id="93373112"/>
<dbReference type="SUPFAM" id="SSF46894">
    <property type="entry name" value="C-terminal effector domain of the bipartite response regulators"/>
    <property type="match status" value="1"/>
</dbReference>
<dbReference type="AlphaFoldDB" id="A0A0B8NDD3"/>
<gene>
    <name evidence="5" type="ORF">NSK11_contig00028-0042</name>
</gene>